<sequence length="581" mass="65982">MKRKITLILCTAMNLVACTKVLDKQNLTAISPLAVWSDANVATAYVNNIYNQLMPGNPSWDGNNTDEAAPWTKQTNDWLLGTATYDSWDNFGRYNNIRTINIFLDNINNATFDASMKQNLKGEAFFWRAWCYYDIVKGYGGVPLILHAQAATSDLTSLQLPRNKTSECVKQIIADLDSAIANCNDYWSTSDLNFGRVDKGIGMAFKGRVLNFFSSPLFNGANGAATWQMAYDANLAAKNFLNAHGKGLYAPFSKIWNDELNKEQVFVRRFNYPQSTYFQGAEVPLDYSKDDVGSDHPSLELVNAFPMKDGSAWNPATMSYDTLFMHRDDRFYASIYFNGAPVQYVKGMSDANTYEWTYWNVITSYNGGLWSPVGVHNTITNEGTLPSTTSFYRMKAIDPNMTRNTVYQAAVDWPEIRYTEVLMNYGEAANETGRSSEALDVLYQVRQRAGILPGAGGKYGITANAKQDIRVAYQKERFVEFCFENKRWDDLRRWKMFDYLRGLTQRHGLAILLKPGQADVKPLDDIYSVWNKFTSTVVTVDRSSLVIPDQYYFYGIPKERLDRNPLLKQNINWGGDFDPLQ</sequence>
<keyword evidence="3" id="KW-0732">Signal</keyword>
<dbReference type="Proteomes" id="UP000320811">
    <property type="component" value="Unassembled WGS sequence"/>
</dbReference>
<feature type="domain" description="RagB/SusD" evidence="6">
    <location>
        <begin position="255"/>
        <end position="573"/>
    </location>
</feature>
<reference evidence="8 9" key="1">
    <citation type="submission" date="2019-06" db="EMBL/GenBank/DDBJ databases">
        <title>Sorghum-associated microbial communities from plants grown in Nebraska, USA.</title>
        <authorList>
            <person name="Schachtman D."/>
        </authorList>
    </citation>
    <scope>NUCLEOTIDE SEQUENCE [LARGE SCALE GENOMIC DNA]</scope>
    <source>
        <strain evidence="8 9">1209</strain>
    </source>
</reference>
<evidence type="ECO:0000256" key="5">
    <source>
        <dbReference type="ARBA" id="ARBA00023237"/>
    </source>
</evidence>
<evidence type="ECO:0000256" key="3">
    <source>
        <dbReference type="ARBA" id="ARBA00022729"/>
    </source>
</evidence>
<dbReference type="InterPro" id="IPR012944">
    <property type="entry name" value="SusD_RagB_dom"/>
</dbReference>
<dbReference type="InterPro" id="IPR011990">
    <property type="entry name" value="TPR-like_helical_dom_sf"/>
</dbReference>
<dbReference type="Pfam" id="PF14322">
    <property type="entry name" value="SusD-like_3"/>
    <property type="match status" value="1"/>
</dbReference>
<evidence type="ECO:0000259" key="6">
    <source>
        <dbReference type="Pfam" id="PF07980"/>
    </source>
</evidence>
<comment type="similarity">
    <text evidence="2">Belongs to the SusD family.</text>
</comment>
<dbReference type="OrthoDB" id="5694214at2"/>
<keyword evidence="9" id="KW-1185">Reference proteome</keyword>
<dbReference type="EMBL" id="VIWO01000001">
    <property type="protein sequence ID" value="TWF45725.1"/>
    <property type="molecule type" value="Genomic_DNA"/>
</dbReference>
<name>A0A561Q5T6_9BACT</name>
<protein>
    <submittedName>
        <fullName evidence="8">Putative outer membrane starch-binding protein</fullName>
    </submittedName>
</protein>
<evidence type="ECO:0000313" key="9">
    <source>
        <dbReference type="Proteomes" id="UP000320811"/>
    </source>
</evidence>
<dbReference type="GO" id="GO:0009279">
    <property type="term" value="C:cell outer membrane"/>
    <property type="evidence" value="ECO:0007669"/>
    <property type="project" value="UniProtKB-SubCell"/>
</dbReference>
<evidence type="ECO:0000256" key="2">
    <source>
        <dbReference type="ARBA" id="ARBA00006275"/>
    </source>
</evidence>
<comment type="caution">
    <text evidence="8">The sequence shown here is derived from an EMBL/GenBank/DDBJ whole genome shotgun (WGS) entry which is preliminary data.</text>
</comment>
<dbReference type="RefSeq" id="WP_145665167.1">
    <property type="nucleotide sequence ID" value="NZ_VIWO01000001.1"/>
</dbReference>
<comment type="subcellular location">
    <subcellularLocation>
        <location evidence="1">Cell outer membrane</location>
    </subcellularLocation>
</comment>
<proteinExistence type="inferred from homology"/>
<organism evidence="8 9">
    <name type="scientific">Chitinophaga polysaccharea</name>
    <dbReference type="NCBI Taxonomy" id="1293035"/>
    <lineage>
        <taxon>Bacteria</taxon>
        <taxon>Pseudomonadati</taxon>
        <taxon>Bacteroidota</taxon>
        <taxon>Chitinophagia</taxon>
        <taxon>Chitinophagales</taxon>
        <taxon>Chitinophagaceae</taxon>
        <taxon>Chitinophaga</taxon>
    </lineage>
</organism>
<evidence type="ECO:0000313" key="8">
    <source>
        <dbReference type="EMBL" id="TWF45725.1"/>
    </source>
</evidence>
<dbReference type="InterPro" id="IPR033985">
    <property type="entry name" value="SusD-like_N"/>
</dbReference>
<keyword evidence="5" id="KW-0998">Cell outer membrane</keyword>
<evidence type="ECO:0000259" key="7">
    <source>
        <dbReference type="Pfam" id="PF14322"/>
    </source>
</evidence>
<dbReference type="SUPFAM" id="SSF48452">
    <property type="entry name" value="TPR-like"/>
    <property type="match status" value="1"/>
</dbReference>
<evidence type="ECO:0000256" key="1">
    <source>
        <dbReference type="ARBA" id="ARBA00004442"/>
    </source>
</evidence>
<gene>
    <name evidence="8" type="ORF">FHW36_1011656</name>
</gene>
<accession>A0A561Q5T6</accession>
<keyword evidence="4" id="KW-0472">Membrane</keyword>
<dbReference type="Pfam" id="PF07980">
    <property type="entry name" value="SusD_RagB"/>
    <property type="match status" value="1"/>
</dbReference>
<dbReference type="AlphaFoldDB" id="A0A561Q5T6"/>
<feature type="domain" description="SusD-like N-terminal" evidence="7">
    <location>
        <begin position="67"/>
        <end position="185"/>
    </location>
</feature>
<evidence type="ECO:0000256" key="4">
    <source>
        <dbReference type="ARBA" id="ARBA00023136"/>
    </source>
</evidence>
<dbReference type="Gene3D" id="1.25.40.390">
    <property type="match status" value="1"/>
</dbReference>